<evidence type="ECO:0000256" key="1">
    <source>
        <dbReference type="ARBA" id="ARBA00006484"/>
    </source>
</evidence>
<dbReference type="PANTHER" id="PTHR42879:SF6">
    <property type="entry name" value="NADPH-DEPENDENT REDUCTASE BACG"/>
    <property type="match status" value="1"/>
</dbReference>
<evidence type="ECO:0000313" key="3">
    <source>
        <dbReference type="Proteomes" id="UP000620591"/>
    </source>
</evidence>
<dbReference type="InterPro" id="IPR036291">
    <property type="entry name" value="NAD(P)-bd_dom_sf"/>
</dbReference>
<dbReference type="PRINTS" id="PR00081">
    <property type="entry name" value="GDHRDH"/>
</dbReference>
<comment type="similarity">
    <text evidence="1">Belongs to the short-chain dehydrogenases/reductases (SDR) family.</text>
</comment>
<dbReference type="Gene3D" id="3.40.50.720">
    <property type="entry name" value="NAD(P)-binding Rossmann-like Domain"/>
    <property type="match status" value="1"/>
</dbReference>
<name>A0A8I0K0K7_9ACTN</name>
<dbReference type="Pfam" id="PF13561">
    <property type="entry name" value="adh_short_C2"/>
    <property type="match status" value="1"/>
</dbReference>
<dbReference type="EMBL" id="JACTVM010000002">
    <property type="protein sequence ID" value="MBC9226476.1"/>
    <property type="molecule type" value="Genomic_DNA"/>
</dbReference>
<dbReference type="InterPro" id="IPR050259">
    <property type="entry name" value="SDR"/>
</dbReference>
<organism evidence="2 3">
    <name type="scientific">Aeromicrobium senzhongii</name>
    <dbReference type="NCBI Taxonomy" id="2663859"/>
    <lineage>
        <taxon>Bacteria</taxon>
        <taxon>Bacillati</taxon>
        <taxon>Actinomycetota</taxon>
        <taxon>Actinomycetes</taxon>
        <taxon>Propionibacteriales</taxon>
        <taxon>Nocardioidaceae</taxon>
        <taxon>Aeromicrobium</taxon>
    </lineage>
</organism>
<dbReference type="RefSeq" id="WP_187769324.1">
    <property type="nucleotide sequence ID" value="NZ_JACTVM010000002.1"/>
</dbReference>
<dbReference type="InterPro" id="IPR002347">
    <property type="entry name" value="SDR_fam"/>
</dbReference>
<dbReference type="AlphaFoldDB" id="A0A8I0K0K7"/>
<dbReference type="PANTHER" id="PTHR42879">
    <property type="entry name" value="3-OXOACYL-(ACYL-CARRIER-PROTEIN) REDUCTASE"/>
    <property type="match status" value="1"/>
</dbReference>
<dbReference type="SUPFAM" id="SSF51735">
    <property type="entry name" value="NAD(P)-binding Rossmann-fold domains"/>
    <property type="match status" value="1"/>
</dbReference>
<sequence>MDLGIKGKRAVVIGGSSGLGLAASRSLAAEGVDLVLFARNPENLDEAKASLVTEHGTDVYTVAGDITDPDDVRRLRDEIARTGGVDILVLNTPRPPSPMRDFLDENEDERWDAAYRDQLQAALSVLRTITPLMLDRGWGRIIGITSASVKQPMPRHALSSIFRAGVQTALKHLVAEVGPHGVTVNTIAPATVMTPTFEKFHNLERRIQGTALKRHGLPEELGGTVAFLASQQAGYITGELIQLDGGMTVSLV</sequence>
<proteinExistence type="inferred from homology"/>
<comment type="caution">
    <text evidence="2">The sequence shown here is derived from an EMBL/GenBank/DDBJ whole genome shotgun (WGS) entry which is preliminary data.</text>
</comment>
<reference evidence="2" key="1">
    <citation type="submission" date="2020-09" db="EMBL/GenBank/DDBJ databases">
        <title>Novel species in genus Aeromicrobium.</title>
        <authorList>
            <person name="Zhang G."/>
        </authorList>
    </citation>
    <scope>NUCLEOTIDE SEQUENCE</scope>
    <source>
        <strain evidence="2">Zg-636</strain>
    </source>
</reference>
<accession>A0A8I0K0K7</accession>
<protein>
    <submittedName>
        <fullName evidence="2">SDR family oxidoreductase</fullName>
    </submittedName>
</protein>
<dbReference type="Proteomes" id="UP000620591">
    <property type="component" value="Unassembled WGS sequence"/>
</dbReference>
<evidence type="ECO:0000313" key="2">
    <source>
        <dbReference type="EMBL" id="MBC9226476.1"/>
    </source>
</evidence>
<gene>
    <name evidence="2" type="ORF">IBG24_09120</name>
</gene>